<dbReference type="Gene3D" id="3.40.220.10">
    <property type="entry name" value="Leucine Aminopeptidase, subunit E, domain 1"/>
    <property type="match status" value="1"/>
</dbReference>
<dbReference type="Proteomes" id="UP001304895">
    <property type="component" value="Unassembled WGS sequence"/>
</dbReference>
<keyword evidence="5" id="KW-0378">Hydrolase</keyword>
<feature type="compositionally biased region" description="Pro residues" evidence="7">
    <location>
        <begin position="106"/>
        <end position="117"/>
    </location>
</feature>
<feature type="compositionally biased region" description="Polar residues" evidence="7">
    <location>
        <begin position="15"/>
        <end position="33"/>
    </location>
</feature>
<evidence type="ECO:0000313" key="10">
    <source>
        <dbReference type="Proteomes" id="UP001304895"/>
    </source>
</evidence>
<dbReference type="EMBL" id="MU853413">
    <property type="protein sequence ID" value="KAK4133083.1"/>
    <property type="molecule type" value="Genomic_DNA"/>
</dbReference>
<evidence type="ECO:0000256" key="4">
    <source>
        <dbReference type="ARBA" id="ARBA00019744"/>
    </source>
</evidence>
<accession>A0AAN6UHF3</accession>
<feature type="domain" description="Macro" evidence="8">
    <location>
        <begin position="110"/>
        <end position="291"/>
    </location>
</feature>
<dbReference type="CDD" id="cd02901">
    <property type="entry name" value="Macro_Poa1p-like"/>
    <property type="match status" value="1"/>
</dbReference>
<keyword evidence="5" id="KW-0904">Protein phosphatase</keyword>
<dbReference type="GO" id="GO:0004721">
    <property type="term" value="F:phosphoprotein phosphatase activity"/>
    <property type="evidence" value="ECO:0007669"/>
    <property type="project" value="UniProtKB-KW"/>
</dbReference>
<dbReference type="InterPro" id="IPR050892">
    <property type="entry name" value="ADP-ribose_metab_enzymes"/>
</dbReference>
<dbReference type="SUPFAM" id="SSF52949">
    <property type="entry name" value="Macro domain-like"/>
    <property type="match status" value="1"/>
</dbReference>
<evidence type="ECO:0000256" key="5">
    <source>
        <dbReference type="ARBA" id="ARBA00022912"/>
    </source>
</evidence>
<dbReference type="AlphaFoldDB" id="A0AAN6UHF3"/>
<comment type="catalytic activity">
    <reaction evidence="6">
        <text>ADP-alpha-D-ribose 1''-phosphate + H2O = ADP-D-ribose + phosphate</text>
        <dbReference type="Rhea" id="RHEA:25029"/>
        <dbReference type="ChEBI" id="CHEBI:15377"/>
        <dbReference type="ChEBI" id="CHEBI:43474"/>
        <dbReference type="ChEBI" id="CHEBI:57967"/>
        <dbReference type="ChEBI" id="CHEBI:58753"/>
        <dbReference type="EC" id="3.1.3.84"/>
    </reaction>
</comment>
<dbReference type="InterPro" id="IPR043472">
    <property type="entry name" value="Macro_dom-like"/>
</dbReference>
<comment type="function">
    <text evidence="1">Highly specific phosphatase involved in the metabolism of ADP-ribose 1''-phosphate (Appr1p) which is produced as a consequence of tRNA splicing.</text>
</comment>
<gene>
    <name evidence="9" type="ORF">BT67DRAFT_450424</name>
</gene>
<evidence type="ECO:0000313" key="9">
    <source>
        <dbReference type="EMBL" id="KAK4133083.1"/>
    </source>
</evidence>
<evidence type="ECO:0000256" key="6">
    <source>
        <dbReference type="ARBA" id="ARBA00034427"/>
    </source>
</evidence>
<dbReference type="PROSITE" id="PS51154">
    <property type="entry name" value="MACRO"/>
    <property type="match status" value="1"/>
</dbReference>
<evidence type="ECO:0000256" key="2">
    <source>
        <dbReference type="ARBA" id="ARBA00006575"/>
    </source>
</evidence>
<name>A0AAN6UHF3_9PEZI</name>
<comment type="similarity">
    <text evidence="2">Belongs to the POA1 family.</text>
</comment>
<evidence type="ECO:0000259" key="8">
    <source>
        <dbReference type="PROSITE" id="PS51154"/>
    </source>
</evidence>
<dbReference type="SMART" id="SM00506">
    <property type="entry name" value="A1pp"/>
    <property type="match status" value="1"/>
</dbReference>
<proteinExistence type="inferred from homology"/>
<dbReference type="GO" id="GO:0140291">
    <property type="term" value="P:peptidyl-glutamate ADP-deribosylation"/>
    <property type="evidence" value="ECO:0007669"/>
    <property type="project" value="TreeGrafter"/>
</dbReference>
<dbReference type="Pfam" id="PF01661">
    <property type="entry name" value="Macro"/>
    <property type="match status" value="1"/>
</dbReference>
<reference evidence="9" key="2">
    <citation type="submission" date="2023-05" db="EMBL/GenBank/DDBJ databases">
        <authorList>
            <consortium name="Lawrence Berkeley National Laboratory"/>
            <person name="Steindorff A."/>
            <person name="Hensen N."/>
            <person name="Bonometti L."/>
            <person name="Westerberg I."/>
            <person name="Brannstrom I.O."/>
            <person name="Guillou S."/>
            <person name="Cros-Aarteil S."/>
            <person name="Calhoun S."/>
            <person name="Haridas S."/>
            <person name="Kuo A."/>
            <person name="Mondo S."/>
            <person name="Pangilinan J."/>
            <person name="Riley R."/>
            <person name="Labutti K."/>
            <person name="Andreopoulos B."/>
            <person name="Lipzen A."/>
            <person name="Chen C."/>
            <person name="Yanf M."/>
            <person name="Daum C."/>
            <person name="Ng V."/>
            <person name="Clum A."/>
            <person name="Ohm R."/>
            <person name="Martin F."/>
            <person name="Silar P."/>
            <person name="Natvig D."/>
            <person name="Lalanne C."/>
            <person name="Gautier V."/>
            <person name="Ament-Velasquez S.L."/>
            <person name="Kruys A."/>
            <person name="Hutchinson M.I."/>
            <person name="Powell A.J."/>
            <person name="Barry K."/>
            <person name="Miller A.N."/>
            <person name="Grigoriev I.V."/>
            <person name="Debuchy R."/>
            <person name="Gladieux P."/>
            <person name="Thoren M.H."/>
            <person name="Johannesson H."/>
        </authorList>
    </citation>
    <scope>NUCLEOTIDE SEQUENCE</scope>
    <source>
        <strain evidence="9">CBS 123565</strain>
    </source>
</reference>
<keyword evidence="10" id="KW-1185">Reference proteome</keyword>
<organism evidence="9 10">
    <name type="scientific">Trichocladium antarcticum</name>
    <dbReference type="NCBI Taxonomy" id="1450529"/>
    <lineage>
        <taxon>Eukaryota</taxon>
        <taxon>Fungi</taxon>
        <taxon>Dikarya</taxon>
        <taxon>Ascomycota</taxon>
        <taxon>Pezizomycotina</taxon>
        <taxon>Sordariomycetes</taxon>
        <taxon>Sordariomycetidae</taxon>
        <taxon>Sordariales</taxon>
        <taxon>Chaetomiaceae</taxon>
        <taxon>Trichocladium</taxon>
    </lineage>
</organism>
<evidence type="ECO:0000256" key="3">
    <source>
        <dbReference type="ARBA" id="ARBA00012983"/>
    </source>
</evidence>
<feature type="region of interest" description="Disordered" evidence="7">
    <location>
        <begin position="1"/>
        <end position="123"/>
    </location>
</feature>
<dbReference type="EC" id="3.1.3.84" evidence="3"/>
<evidence type="ECO:0000256" key="1">
    <source>
        <dbReference type="ARBA" id="ARBA00002432"/>
    </source>
</evidence>
<dbReference type="InterPro" id="IPR002589">
    <property type="entry name" value="Macro_dom"/>
</dbReference>
<comment type="caution">
    <text evidence="9">The sequence shown here is derived from an EMBL/GenBank/DDBJ whole genome shotgun (WGS) entry which is preliminary data.</text>
</comment>
<dbReference type="PANTHER" id="PTHR12521:SF0">
    <property type="entry name" value="ADP-RIBOSE GLYCOHYDROLASE OARD1"/>
    <property type="match status" value="1"/>
</dbReference>
<evidence type="ECO:0000256" key="7">
    <source>
        <dbReference type="SAM" id="MobiDB-lite"/>
    </source>
</evidence>
<dbReference type="PANTHER" id="PTHR12521">
    <property type="entry name" value="PROTEIN C6ORF130"/>
    <property type="match status" value="1"/>
</dbReference>
<sequence>MSVKRTAAIAGVSGGSRQLKQSKLSFGSSASTSRNHKPRPRIASEGPRDNSMTATINPTNAADSEKELPAQPDQSRKVVTATHDQTDNRTRSETALSPISPNQPQTQPPNPPTPSPNPSKIHITDKIGDLFAGPPNTLLIHACNTLGSWSGGIALAFRKHYPAAFRLYRSHCAGATPDQLRGTALLIPPQRGDRKADGPAAVPHYIGCLFTSRRYGRTRDSPAQILQATEPAMRHLLRLVAAEGREVGEVRMCRVNSGLFGVPWEESKAVMEGMELGVGEGGVEVVAYERE</sequence>
<reference evidence="9" key="1">
    <citation type="journal article" date="2023" name="Mol. Phylogenet. Evol.">
        <title>Genome-scale phylogeny and comparative genomics of the fungal order Sordariales.</title>
        <authorList>
            <person name="Hensen N."/>
            <person name="Bonometti L."/>
            <person name="Westerberg I."/>
            <person name="Brannstrom I.O."/>
            <person name="Guillou S."/>
            <person name="Cros-Aarteil S."/>
            <person name="Calhoun S."/>
            <person name="Haridas S."/>
            <person name="Kuo A."/>
            <person name="Mondo S."/>
            <person name="Pangilinan J."/>
            <person name="Riley R."/>
            <person name="LaButti K."/>
            <person name="Andreopoulos B."/>
            <person name="Lipzen A."/>
            <person name="Chen C."/>
            <person name="Yan M."/>
            <person name="Daum C."/>
            <person name="Ng V."/>
            <person name="Clum A."/>
            <person name="Steindorff A."/>
            <person name="Ohm R.A."/>
            <person name="Martin F."/>
            <person name="Silar P."/>
            <person name="Natvig D.O."/>
            <person name="Lalanne C."/>
            <person name="Gautier V."/>
            <person name="Ament-Velasquez S.L."/>
            <person name="Kruys A."/>
            <person name="Hutchinson M.I."/>
            <person name="Powell A.J."/>
            <person name="Barry K."/>
            <person name="Miller A.N."/>
            <person name="Grigoriev I.V."/>
            <person name="Debuchy R."/>
            <person name="Gladieux P."/>
            <person name="Hiltunen Thoren M."/>
            <person name="Johannesson H."/>
        </authorList>
    </citation>
    <scope>NUCLEOTIDE SEQUENCE</scope>
    <source>
        <strain evidence="9">CBS 123565</strain>
    </source>
</reference>
<feature type="compositionally biased region" description="Polar residues" evidence="7">
    <location>
        <begin position="50"/>
        <end position="62"/>
    </location>
</feature>
<protein>
    <recommendedName>
        <fullName evidence="4">ADP-ribose 1''-phosphate phosphatase</fullName>
        <ecNumber evidence="3">3.1.3.84</ecNumber>
    </recommendedName>
</protein>